<feature type="binding site" evidence="1">
    <location>
        <position position="152"/>
    </location>
    <ligand>
        <name>ATP</name>
        <dbReference type="ChEBI" id="CHEBI:30616"/>
    </ligand>
</feature>
<dbReference type="Gene3D" id="3.90.650.10">
    <property type="entry name" value="PurM-like C-terminal domain"/>
    <property type="match status" value="1"/>
</dbReference>
<evidence type="ECO:0000259" key="2">
    <source>
        <dbReference type="Pfam" id="PF00586"/>
    </source>
</evidence>
<sequence>MASIAELGERGALERFLPHLTQSENVLVGPGDDAAVLRSGGELVVTTDTMFEGADFRHDWSTFADLGTKAVTTNLTDIAAMGATPTGLVIALGVPGRIDVRNLEEFAKAADRTLQKLAPGAGVVGGDLSTSERTVISVTAFGDMRGRSPVLRSGARADDRIVVAGELGMSGAGLALLSAGEHPVDELRRRHPQRIEAHVAPLAPVHLGSALADAGATSMLDVSDGLVLDAGRIARASGVELRFDRAALEAFDADLEHVLYGGEDHALLATLPQEATLPDGVLVIGEVRESEAGVTLDGEPVQERGWDPFRR</sequence>
<feature type="binding site" evidence="1">
    <location>
        <position position="77"/>
    </location>
    <ligand>
        <name>Mg(2+)</name>
        <dbReference type="ChEBI" id="CHEBI:18420"/>
        <label>3</label>
    </ligand>
</feature>
<feature type="binding site" evidence="1">
    <location>
        <position position="55"/>
    </location>
    <ligand>
        <name>substrate</name>
    </ligand>
</feature>
<evidence type="ECO:0000256" key="1">
    <source>
        <dbReference type="HAMAP-Rule" id="MF_02128"/>
    </source>
</evidence>
<feature type="binding site" evidence="1">
    <location>
        <position position="263"/>
    </location>
    <ligand>
        <name>substrate</name>
    </ligand>
</feature>
<keyword evidence="1" id="KW-0067">ATP-binding</keyword>
<dbReference type="PANTHER" id="PTHR30270:SF0">
    <property type="entry name" value="THIAMINE-MONOPHOSPHATE KINASE"/>
    <property type="match status" value="1"/>
</dbReference>
<feature type="binding site" evidence="1">
    <location>
        <position position="223"/>
    </location>
    <ligand>
        <name>ATP</name>
        <dbReference type="ChEBI" id="CHEBI:30616"/>
    </ligand>
</feature>
<dbReference type="Pfam" id="PF02769">
    <property type="entry name" value="AIRS_C"/>
    <property type="match status" value="1"/>
</dbReference>
<dbReference type="NCBIfam" id="TIGR01379">
    <property type="entry name" value="thiL"/>
    <property type="match status" value="1"/>
</dbReference>
<comment type="caution">
    <text evidence="4">The sequence shown here is derived from an EMBL/GenBank/DDBJ whole genome shotgun (WGS) entry which is preliminary data.</text>
</comment>
<comment type="pathway">
    <text evidence="1">Cofactor biosynthesis; thiamine diphosphate biosynthesis; thiamine diphosphate from thiamine phosphate: step 1/1.</text>
</comment>
<feature type="domain" description="PurM-like C-terminal" evidence="3">
    <location>
        <begin position="157"/>
        <end position="275"/>
    </location>
</feature>
<feature type="binding site" evidence="1">
    <location>
        <position position="46"/>
    </location>
    <ligand>
        <name>Mg(2+)</name>
        <dbReference type="ChEBI" id="CHEBI:18420"/>
        <label>4</label>
    </ligand>
</feature>
<feature type="binding site" evidence="1">
    <location>
        <position position="306"/>
    </location>
    <ligand>
        <name>substrate</name>
    </ligand>
</feature>
<comment type="function">
    <text evidence="1">Catalyzes the ATP-dependent phosphorylation of thiamine-monophosphate (TMP) to form thiamine-pyrophosphate (TPP), the active form of vitamin B1.</text>
</comment>
<dbReference type="InterPro" id="IPR036676">
    <property type="entry name" value="PurM-like_C_sf"/>
</dbReference>
<dbReference type="HAMAP" id="MF_02128">
    <property type="entry name" value="TMP_kinase"/>
    <property type="match status" value="1"/>
</dbReference>
<keyword evidence="1" id="KW-0547">Nucleotide-binding</keyword>
<dbReference type="EMBL" id="DXDC01000428">
    <property type="protein sequence ID" value="HIY67395.1"/>
    <property type="molecule type" value="Genomic_DNA"/>
</dbReference>
<feature type="binding site" evidence="1">
    <location>
        <position position="224"/>
    </location>
    <ligand>
        <name>Mg(2+)</name>
        <dbReference type="ChEBI" id="CHEBI:18420"/>
        <label>5</label>
    </ligand>
</feature>
<comment type="miscellaneous">
    <text evidence="1">Reaction mechanism of ThiL seems to utilize a direct, inline transfer of the gamma-phosphate of ATP to TMP rather than a phosphorylated enzyme intermediate.</text>
</comment>
<dbReference type="SUPFAM" id="SSF55326">
    <property type="entry name" value="PurM N-terminal domain-like"/>
    <property type="match status" value="1"/>
</dbReference>
<gene>
    <name evidence="1 4" type="primary">thiL</name>
    <name evidence="4" type="ORF">H9830_14100</name>
</gene>
<dbReference type="EC" id="2.7.4.16" evidence="1"/>
<dbReference type="GO" id="GO:0000287">
    <property type="term" value="F:magnesium ion binding"/>
    <property type="evidence" value="ECO:0007669"/>
    <property type="project" value="UniProtKB-UniRule"/>
</dbReference>
<feature type="binding site" evidence="1">
    <location>
        <position position="47"/>
    </location>
    <ligand>
        <name>Mg(2+)</name>
        <dbReference type="ChEBI" id="CHEBI:18420"/>
        <label>1</label>
    </ligand>
</feature>
<feature type="binding site" evidence="1">
    <location>
        <position position="127"/>
    </location>
    <ligand>
        <name>Mg(2+)</name>
        <dbReference type="ChEBI" id="CHEBI:18420"/>
        <label>1</label>
    </ligand>
</feature>
<dbReference type="SUPFAM" id="SSF56042">
    <property type="entry name" value="PurM C-terminal domain-like"/>
    <property type="match status" value="1"/>
</dbReference>
<accession>A0A9D1YYE7</accession>
<reference evidence="4" key="1">
    <citation type="journal article" date="2021" name="PeerJ">
        <title>Extensive microbial diversity within the chicken gut microbiome revealed by metagenomics and culture.</title>
        <authorList>
            <person name="Gilroy R."/>
            <person name="Ravi A."/>
            <person name="Getino M."/>
            <person name="Pursley I."/>
            <person name="Horton D.L."/>
            <person name="Alikhan N.F."/>
            <person name="Baker D."/>
            <person name="Gharbi K."/>
            <person name="Hall N."/>
            <person name="Watson M."/>
            <person name="Adriaenssens E.M."/>
            <person name="Foster-Nyarko E."/>
            <person name="Jarju S."/>
            <person name="Secka A."/>
            <person name="Antonio M."/>
            <person name="Oren A."/>
            <person name="Chaudhuri R.R."/>
            <person name="La Ragione R."/>
            <person name="Hildebrand F."/>
            <person name="Pallen M.J."/>
        </authorList>
    </citation>
    <scope>NUCLEOTIDE SEQUENCE</scope>
    <source>
        <strain evidence="4">ChiGjej1B1-98</strain>
    </source>
</reference>
<dbReference type="InterPro" id="IPR016188">
    <property type="entry name" value="PurM-like_N"/>
</dbReference>
<feature type="binding site" evidence="1">
    <location>
        <begin position="126"/>
        <end position="127"/>
    </location>
    <ligand>
        <name>ATP</name>
        <dbReference type="ChEBI" id="CHEBI:30616"/>
    </ligand>
</feature>
<dbReference type="Proteomes" id="UP000824005">
    <property type="component" value="Unassembled WGS sequence"/>
</dbReference>
<dbReference type="InterPro" id="IPR036921">
    <property type="entry name" value="PurM-like_N_sf"/>
</dbReference>
<feature type="binding site" evidence="1">
    <location>
        <position position="33"/>
    </location>
    <ligand>
        <name>Mg(2+)</name>
        <dbReference type="ChEBI" id="CHEBI:18420"/>
        <label>4</label>
    </ligand>
</feature>
<comment type="caution">
    <text evidence="1">Lacks conserved residue(s) required for the propagation of feature annotation.</text>
</comment>
<keyword evidence="1 4" id="KW-0808">Transferase</keyword>
<dbReference type="AlphaFoldDB" id="A0A9D1YYE7"/>
<keyword evidence="1" id="KW-0460">Magnesium</keyword>
<dbReference type="Gene3D" id="3.30.1330.10">
    <property type="entry name" value="PurM-like, N-terminal domain"/>
    <property type="match status" value="1"/>
</dbReference>
<keyword evidence="1" id="KW-0784">Thiamine biosynthesis</keyword>
<protein>
    <recommendedName>
        <fullName evidence="1">Thiamine-monophosphate kinase</fullName>
        <shortName evidence="1">TMP kinase</shortName>
        <shortName evidence="1">Thiamine-phosphate kinase</shortName>
        <ecNumber evidence="1">2.7.4.16</ecNumber>
    </recommendedName>
</protein>
<evidence type="ECO:0000313" key="5">
    <source>
        <dbReference type="Proteomes" id="UP000824005"/>
    </source>
</evidence>
<feature type="binding site" evidence="1">
    <location>
        <position position="48"/>
    </location>
    <ligand>
        <name>Mg(2+)</name>
        <dbReference type="ChEBI" id="CHEBI:18420"/>
        <label>1</label>
    </ligand>
</feature>
<feature type="binding site" evidence="1">
    <location>
        <position position="33"/>
    </location>
    <ligand>
        <name>Mg(2+)</name>
        <dbReference type="ChEBI" id="CHEBI:18420"/>
        <label>3</label>
    </ligand>
</feature>
<reference evidence="4" key="2">
    <citation type="submission" date="2021-04" db="EMBL/GenBank/DDBJ databases">
        <authorList>
            <person name="Gilroy R."/>
        </authorList>
    </citation>
    <scope>NUCLEOTIDE SEQUENCE</scope>
    <source>
        <strain evidence="4">ChiGjej1B1-98</strain>
    </source>
</reference>
<keyword evidence="1 4" id="KW-0418">Kinase</keyword>
<comment type="similarity">
    <text evidence="1">Belongs to the thiamine-monophosphate kinase family.</text>
</comment>
<comment type="catalytic activity">
    <reaction evidence="1">
        <text>thiamine phosphate + ATP = thiamine diphosphate + ADP</text>
        <dbReference type="Rhea" id="RHEA:15913"/>
        <dbReference type="ChEBI" id="CHEBI:30616"/>
        <dbReference type="ChEBI" id="CHEBI:37575"/>
        <dbReference type="ChEBI" id="CHEBI:58937"/>
        <dbReference type="ChEBI" id="CHEBI:456216"/>
        <dbReference type="EC" id="2.7.4.16"/>
    </reaction>
</comment>
<keyword evidence="1" id="KW-0479">Metal-binding</keyword>
<dbReference type="PIRSF" id="PIRSF005303">
    <property type="entry name" value="Thiam_monoph_kin"/>
    <property type="match status" value="1"/>
</dbReference>
<evidence type="ECO:0000259" key="3">
    <source>
        <dbReference type="Pfam" id="PF02769"/>
    </source>
</evidence>
<feature type="binding site" evidence="1">
    <location>
        <position position="48"/>
    </location>
    <ligand>
        <name>Mg(2+)</name>
        <dbReference type="ChEBI" id="CHEBI:18420"/>
        <label>2</label>
    </ligand>
</feature>
<dbReference type="InterPro" id="IPR006283">
    <property type="entry name" value="ThiL-like"/>
</dbReference>
<dbReference type="CDD" id="cd02194">
    <property type="entry name" value="ThiL"/>
    <property type="match status" value="1"/>
</dbReference>
<feature type="domain" description="PurM-like N-terminal" evidence="2">
    <location>
        <begin position="31"/>
        <end position="142"/>
    </location>
</feature>
<dbReference type="InterPro" id="IPR010918">
    <property type="entry name" value="PurM-like_C_dom"/>
</dbReference>
<feature type="binding site" evidence="1">
    <location>
        <position position="77"/>
    </location>
    <ligand>
        <name>Mg(2+)</name>
        <dbReference type="ChEBI" id="CHEBI:18420"/>
        <label>4</label>
    </ligand>
</feature>
<evidence type="ECO:0000313" key="4">
    <source>
        <dbReference type="EMBL" id="HIY67395.1"/>
    </source>
</evidence>
<dbReference type="GO" id="GO:0009030">
    <property type="term" value="F:thiamine-phosphate kinase activity"/>
    <property type="evidence" value="ECO:0007669"/>
    <property type="project" value="UniProtKB-UniRule"/>
</dbReference>
<dbReference type="PANTHER" id="PTHR30270">
    <property type="entry name" value="THIAMINE-MONOPHOSPHATE KINASE"/>
    <property type="match status" value="1"/>
</dbReference>
<dbReference type="GO" id="GO:0009229">
    <property type="term" value="P:thiamine diphosphate biosynthetic process"/>
    <property type="evidence" value="ECO:0007669"/>
    <property type="project" value="UniProtKB-UniRule"/>
</dbReference>
<name>A0A9D1YYE7_9MICO</name>
<dbReference type="GO" id="GO:0005524">
    <property type="term" value="F:ATP binding"/>
    <property type="evidence" value="ECO:0007669"/>
    <property type="project" value="UniProtKB-UniRule"/>
</dbReference>
<feature type="binding site" evidence="1">
    <location>
        <position position="221"/>
    </location>
    <ligand>
        <name>Mg(2+)</name>
        <dbReference type="ChEBI" id="CHEBI:18420"/>
        <label>3</label>
    </ligand>
</feature>
<feature type="binding site" evidence="1">
    <location>
        <position position="77"/>
    </location>
    <ligand>
        <name>Mg(2+)</name>
        <dbReference type="ChEBI" id="CHEBI:18420"/>
        <label>2</label>
    </ligand>
</feature>
<organism evidence="4 5">
    <name type="scientific">Candidatus Agrococcus pullicola</name>
    <dbReference type="NCBI Taxonomy" id="2838429"/>
    <lineage>
        <taxon>Bacteria</taxon>
        <taxon>Bacillati</taxon>
        <taxon>Actinomycetota</taxon>
        <taxon>Actinomycetes</taxon>
        <taxon>Micrococcales</taxon>
        <taxon>Microbacteriaceae</taxon>
        <taxon>Agrococcus</taxon>
    </lineage>
</organism>
<dbReference type="GO" id="GO:0009228">
    <property type="term" value="P:thiamine biosynthetic process"/>
    <property type="evidence" value="ECO:0007669"/>
    <property type="project" value="UniProtKB-KW"/>
</dbReference>
<proteinExistence type="inferred from homology"/>
<dbReference type="Pfam" id="PF00586">
    <property type="entry name" value="AIRS"/>
    <property type="match status" value="1"/>
</dbReference>